<dbReference type="InParanoid" id="W2RT82"/>
<dbReference type="PROSITE" id="PS50181">
    <property type="entry name" value="FBOX"/>
    <property type="match status" value="1"/>
</dbReference>
<dbReference type="SMART" id="SM00256">
    <property type="entry name" value="FBOX"/>
    <property type="match status" value="1"/>
</dbReference>
<proteinExistence type="predicted"/>
<evidence type="ECO:0000256" key="1">
    <source>
        <dbReference type="SAM" id="MobiDB-lite"/>
    </source>
</evidence>
<dbReference type="InterPro" id="IPR036047">
    <property type="entry name" value="F-box-like_dom_sf"/>
</dbReference>
<dbReference type="GO" id="GO:0006893">
    <property type="term" value="P:Golgi to plasma membrane transport"/>
    <property type="evidence" value="ECO:0007669"/>
    <property type="project" value="TreeGrafter"/>
</dbReference>
<dbReference type="FunCoup" id="W2RT82">
    <property type="interactions" value="39"/>
</dbReference>
<evidence type="ECO:0000313" key="3">
    <source>
        <dbReference type="EMBL" id="ETN38909.1"/>
    </source>
</evidence>
<keyword evidence="4" id="KW-1185">Reference proteome</keyword>
<dbReference type="OrthoDB" id="5554140at2759"/>
<feature type="region of interest" description="Disordered" evidence="1">
    <location>
        <begin position="89"/>
        <end position="108"/>
    </location>
</feature>
<dbReference type="GeneID" id="19974290"/>
<dbReference type="InterPro" id="IPR009976">
    <property type="entry name" value="Sec10-like"/>
</dbReference>
<dbReference type="VEuPathDB" id="FungiDB:HMPREF1541_06951"/>
<dbReference type="GO" id="GO:0000145">
    <property type="term" value="C:exocyst"/>
    <property type="evidence" value="ECO:0007669"/>
    <property type="project" value="TreeGrafter"/>
</dbReference>
<gene>
    <name evidence="3" type="ORF">HMPREF1541_06951</name>
</gene>
<protein>
    <recommendedName>
        <fullName evidence="2">F-box domain-containing protein</fullName>
    </recommendedName>
</protein>
<reference evidence="3 4" key="1">
    <citation type="submission" date="2013-03" db="EMBL/GenBank/DDBJ databases">
        <title>The Genome Sequence of Phialophora europaea CBS 101466.</title>
        <authorList>
            <consortium name="The Broad Institute Genomics Platform"/>
            <person name="Cuomo C."/>
            <person name="de Hoog S."/>
            <person name="Gorbushina A."/>
            <person name="Walker B."/>
            <person name="Young S.K."/>
            <person name="Zeng Q."/>
            <person name="Gargeya S."/>
            <person name="Fitzgerald M."/>
            <person name="Haas B."/>
            <person name="Abouelleil A."/>
            <person name="Allen A.W."/>
            <person name="Alvarado L."/>
            <person name="Arachchi H.M."/>
            <person name="Berlin A.M."/>
            <person name="Chapman S.B."/>
            <person name="Gainer-Dewar J."/>
            <person name="Goldberg J."/>
            <person name="Griggs A."/>
            <person name="Gujja S."/>
            <person name="Hansen M."/>
            <person name="Howarth C."/>
            <person name="Imamovic A."/>
            <person name="Ireland A."/>
            <person name="Larimer J."/>
            <person name="McCowan C."/>
            <person name="Murphy C."/>
            <person name="Pearson M."/>
            <person name="Poon T.W."/>
            <person name="Priest M."/>
            <person name="Roberts A."/>
            <person name="Saif S."/>
            <person name="Shea T."/>
            <person name="Sisk P."/>
            <person name="Sykes S."/>
            <person name="Wortman J."/>
            <person name="Nusbaum C."/>
            <person name="Birren B."/>
        </authorList>
    </citation>
    <scope>NUCLEOTIDE SEQUENCE [LARGE SCALE GENOMIC DNA]</scope>
    <source>
        <strain evidence="3 4">CBS 101466</strain>
    </source>
</reference>
<feature type="compositionally biased region" description="Basic and acidic residues" evidence="1">
    <location>
        <begin position="89"/>
        <end position="98"/>
    </location>
</feature>
<dbReference type="RefSeq" id="XP_008719498.1">
    <property type="nucleotide sequence ID" value="XM_008721276.1"/>
</dbReference>
<feature type="compositionally biased region" description="Polar residues" evidence="1">
    <location>
        <begin position="512"/>
        <end position="527"/>
    </location>
</feature>
<organism evidence="3 4">
    <name type="scientific">Cyphellophora europaea (strain CBS 101466)</name>
    <name type="common">Phialophora europaea</name>
    <dbReference type="NCBI Taxonomy" id="1220924"/>
    <lineage>
        <taxon>Eukaryota</taxon>
        <taxon>Fungi</taxon>
        <taxon>Dikarya</taxon>
        <taxon>Ascomycota</taxon>
        <taxon>Pezizomycotina</taxon>
        <taxon>Eurotiomycetes</taxon>
        <taxon>Chaetothyriomycetidae</taxon>
        <taxon>Chaetothyriales</taxon>
        <taxon>Cyphellophoraceae</taxon>
        <taxon>Cyphellophora</taxon>
    </lineage>
</organism>
<dbReference type="Gene3D" id="1.20.1280.50">
    <property type="match status" value="1"/>
</dbReference>
<dbReference type="CDD" id="cd09917">
    <property type="entry name" value="F-box_SF"/>
    <property type="match status" value="1"/>
</dbReference>
<dbReference type="STRING" id="1220924.W2RT82"/>
<dbReference type="GO" id="GO:0006887">
    <property type="term" value="P:exocytosis"/>
    <property type="evidence" value="ECO:0007669"/>
    <property type="project" value="TreeGrafter"/>
</dbReference>
<feature type="region of interest" description="Disordered" evidence="1">
    <location>
        <begin position="1"/>
        <end position="21"/>
    </location>
</feature>
<dbReference type="eggNOG" id="KOG3745">
    <property type="taxonomic scope" value="Eukaryota"/>
</dbReference>
<dbReference type="Pfam" id="PF07393">
    <property type="entry name" value="Sec10_HB"/>
    <property type="match status" value="1"/>
</dbReference>
<dbReference type="SUPFAM" id="SSF81383">
    <property type="entry name" value="F-box domain"/>
    <property type="match status" value="1"/>
</dbReference>
<dbReference type="HOGENOM" id="CLU_003875_0_0_1"/>
<evidence type="ECO:0000313" key="4">
    <source>
        <dbReference type="Proteomes" id="UP000030752"/>
    </source>
</evidence>
<dbReference type="Pfam" id="PF12937">
    <property type="entry name" value="F-box-like"/>
    <property type="match status" value="1"/>
</dbReference>
<feature type="compositionally biased region" description="Polar residues" evidence="1">
    <location>
        <begin position="1"/>
        <end position="17"/>
    </location>
</feature>
<dbReference type="EMBL" id="KB822722">
    <property type="protein sequence ID" value="ETN38909.1"/>
    <property type="molecule type" value="Genomic_DNA"/>
</dbReference>
<sequence>MSRTSQPKKGSRGSTNLSRRDPLASLKMTDMVISKPYLPLEVLSVVVEYLSVPDLLRFARVSRRMQEMVYDDTRWISRLKSMDCWDEREARQRADSSRSSDLQAPQARRRSIIDQSIVNGKGRPNIRVSGDGFDAVELSSPTPKTPAPVLELDPRSALTVFDRVRSVRGMARHEYGKIYRALGRYYQNAISGVRPMEALVFKTYTLPEEQAKMLSHVRRFASSDFSPGAEERGQQIQEIVNVFDTAALLEFRQGYEYRDIQGRMKQYAHVMFILNGSSSAVELFLNDNRLMQKKAELGNASDCVDYSLGWGQLSLEKVQAYFERLAAAFAEEAAVVRAVFPNADEVLLHLLDRTGQEILSPFLTSLFEDARGRSTSVYLKTISGTFAATRQLIAECGVTAESSDEAQTRANAVIAQIYGPHLDSYLAEELENFKHKADQEVAQWTQALRDQAESTETFLMSNVNRQADKKDFMSSFKKVVMMPVNLLPSFSSAPSSKTTTARALVNGDHPSRSSTPNPLTQHRSATPSLPLEAPTTELAAKAALMNTRLEGIRSLFSIEVALNLVHAAKSNLERASQFIALGDAHGAAARTTCSDIFRYLLSALGERHVRAGFDTAIEHLSHFQSRNPTSASTDTPTSTTAQVAPLTTFLELVNVGDLIQQMIAVFYESELIRLRIVRRDDQLDPAHKEKRKFEAMLDERVASGLGKGIDVLIEEVEYICATTQLPTDFCPEGNVVVDVGPTATARKVIDVVGGHTGMLHGATEKTLLDVFVGEVGLRLFGALCKHIKRQRISTAGAIPLISDMSAYASYIASYKNAELNNYFVALREVAQLYLLEAGTDGEVKEMAGVISDGERFRGVFGVEEVVEFAERRADWLLIRGRVERRVQGDSCAVM</sequence>
<feature type="region of interest" description="Disordered" evidence="1">
    <location>
        <begin position="491"/>
        <end position="531"/>
    </location>
</feature>
<feature type="compositionally biased region" description="Polar residues" evidence="1">
    <location>
        <begin position="491"/>
        <end position="501"/>
    </location>
</feature>
<accession>W2RT82</accession>
<evidence type="ECO:0000259" key="2">
    <source>
        <dbReference type="PROSITE" id="PS50181"/>
    </source>
</evidence>
<name>W2RT82_CYPE1</name>
<feature type="domain" description="F-box" evidence="2">
    <location>
        <begin position="32"/>
        <end position="78"/>
    </location>
</feature>
<dbReference type="PANTHER" id="PTHR12100">
    <property type="entry name" value="SEC10"/>
    <property type="match status" value="1"/>
</dbReference>
<dbReference type="InterPro" id="IPR001810">
    <property type="entry name" value="F-box_dom"/>
</dbReference>
<dbReference type="InterPro" id="IPR048627">
    <property type="entry name" value="Sec10_HB"/>
</dbReference>
<dbReference type="PANTHER" id="PTHR12100:SF1">
    <property type="entry name" value="RECYCLIN-1"/>
    <property type="match status" value="1"/>
</dbReference>
<dbReference type="Proteomes" id="UP000030752">
    <property type="component" value="Unassembled WGS sequence"/>
</dbReference>
<dbReference type="AlphaFoldDB" id="W2RT82"/>